<dbReference type="VEuPathDB" id="PlasmoDB:PVBDA_1000760"/>
<feature type="region of interest" description="Disordered" evidence="1">
    <location>
        <begin position="320"/>
        <end position="381"/>
    </location>
</feature>
<evidence type="ECO:0000313" key="3">
    <source>
        <dbReference type="EMBL" id="CAD2093075.1"/>
    </source>
</evidence>
<feature type="region of interest" description="Disordered" evidence="1">
    <location>
        <begin position="568"/>
        <end position="592"/>
    </location>
</feature>
<dbReference type="AlphaFoldDB" id="A0A6V7S600"/>
<accession>A0A6V7S600</accession>
<reference evidence="3 4" key="1">
    <citation type="submission" date="2020-08" db="EMBL/GenBank/DDBJ databases">
        <authorList>
            <person name="Ramaprasad A."/>
        </authorList>
    </citation>
    <scope>NUCLEOTIDE SEQUENCE [LARGE SCALE GENOMIC DNA]</scope>
</reference>
<keyword evidence="2" id="KW-1133">Transmembrane helix</keyword>
<organism evidence="3 4">
    <name type="scientific">Plasmodium vinckei brucechwatti</name>
    <dbReference type="NCBI Taxonomy" id="119398"/>
    <lineage>
        <taxon>Eukaryota</taxon>
        <taxon>Sar</taxon>
        <taxon>Alveolata</taxon>
        <taxon>Apicomplexa</taxon>
        <taxon>Aconoidasida</taxon>
        <taxon>Haemosporida</taxon>
        <taxon>Plasmodiidae</taxon>
        <taxon>Plasmodium</taxon>
        <taxon>Plasmodium (Vinckeia)</taxon>
    </lineage>
</organism>
<protein>
    <submittedName>
        <fullName evidence="3">Uncharacterized protein</fullName>
    </submittedName>
</protein>
<dbReference type="EMBL" id="LR865388">
    <property type="protein sequence ID" value="CAD2093075.1"/>
    <property type="molecule type" value="Genomic_DNA"/>
</dbReference>
<name>A0A6V7S600_PLAVN</name>
<dbReference type="Proteomes" id="UP000515550">
    <property type="component" value="Chromosome PVBDA_10"/>
</dbReference>
<feature type="transmembrane region" description="Helical" evidence="2">
    <location>
        <begin position="43"/>
        <end position="60"/>
    </location>
</feature>
<evidence type="ECO:0000313" key="4">
    <source>
        <dbReference type="Proteomes" id="UP000515550"/>
    </source>
</evidence>
<sequence>MSITIKESLEHVCNVLNYFGIEYITPEILRRGKNNKRVQRRKVIIKYTFLINDLCLLYFFDFKRKFKSTYNEYIKKEILKVEKLFIKNSKQNEDEIEITESNYEEVLSKRQGGEYVHYNLSGVVTYNCDHDIIGYDDEDYFFEELGEDVHYFDDFYLISPIVVLLLEYFEYPRLYQLMKCNFQMAKELLLCIGFLFDCFCLFEHYDKKQPFYEMFFRKVCDGDSNSNSNMHGLNKMKGNAAQTQKNIKNKNNDDNGNDSEDDEEYNFYHVINEAMLMLSNKPHELEIFGYKHFYNFLEKLKKEKKRSKISKSNNDERLTRLGTTVYNDKKDRKKHGDVDELSTGEKKNNNISELSKEEKGIQGNNKSYENNRNTESNAKRSAMEVNEYEECININNTKKELHCNLSIAEYAEYDYSKYQEDFFNNYSNNNVYDSDENNGLYFNNDNSSIYMKELFKHINNNCNKLIQIQNKICFNTNQLQNYDKNRLILFHKFHTLINSYTERHDIVINFNSNINSLGYAKNNKLDSTYINKQQKVDLTNNLLFTVIIDTERDKHEIEMKLNSLRNEINTNSNTNDRNRVKPNSMNIGKSSSTYEQEEEYNSFLGHSENINYDLLNDKITINEFRVLNDVQLYNKIVNVYKYGTEFFYWEHLRAVFWLWLQSIFSDNLDEHENDEQEDGKQTHIDHNHADFYDINNNQFFYDNIISSEKDENLYIHILSDLGNFESNYKLLKGYIQEKGCTPGYNKIGSDDPLKDIVKYINNLHKEYEAFYNYKKRAKNLDEEMFVVFLEEKKKNMIISTNVEKEDYTHLASIVNKNLINIDKILKYNPILNFSNIMEGIKKANFIRPSIDVNKIENDDWNNMHMYHKKNKTALIKNDKNGEGREGTTTEASNDKRNTYIIDLASNSSYKILAKPITYASTIFNYSDQFISNNDIYTFSDNIYKATESINQIVEMKQHKCIHNFYHALRKVEKYMNCVAYNL</sequence>
<keyword evidence="2" id="KW-0472">Membrane</keyword>
<evidence type="ECO:0000256" key="1">
    <source>
        <dbReference type="SAM" id="MobiDB-lite"/>
    </source>
</evidence>
<feature type="compositionally biased region" description="Basic and acidic residues" evidence="1">
    <location>
        <begin position="327"/>
        <end position="360"/>
    </location>
</feature>
<keyword evidence="2" id="KW-0812">Transmembrane</keyword>
<proteinExistence type="predicted"/>
<feature type="compositionally biased region" description="Polar residues" evidence="1">
    <location>
        <begin position="362"/>
        <end position="376"/>
    </location>
</feature>
<gene>
    <name evidence="3" type="ORF">PVBDA_1000760</name>
</gene>
<evidence type="ECO:0000256" key="2">
    <source>
        <dbReference type="SAM" id="Phobius"/>
    </source>
</evidence>